<dbReference type="EMBL" id="BARS01027675">
    <property type="protein sequence ID" value="GAG00316.1"/>
    <property type="molecule type" value="Genomic_DNA"/>
</dbReference>
<organism evidence="3">
    <name type="scientific">marine sediment metagenome</name>
    <dbReference type="NCBI Taxonomy" id="412755"/>
    <lineage>
        <taxon>unclassified sequences</taxon>
        <taxon>metagenomes</taxon>
        <taxon>ecological metagenomes</taxon>
    </lineage>
</organism>
<keyword evidence="1" id="KW-0378">Hydrolase</keyword>
<dbReference type="AlphaFoldDB" id="X0VIC3"/>
<dbReference type="PANTHER" id="PTHR37294">
    <property type="entry name" value="3'-5' EXORIBONUCLEASE YHAM"/>
    <property type="match status" value="1"/>
</dbReference>
<dbReference type="InterPro" id="IPR003607">
    <property type="entry name" value="HD/PDEase_dom"/>
</dbReference>
<dbReference type="GO" id="GO:0031125">
    <property type="term" value="P:rRNA 3'-end processing"/>
    <property type="evidence" value="ECO:0007669"/>
    <property type="project" value="TreeGrafter"/>
</dbReference>
<dbReference type="InterPro" id="IPR006674">
    <property type="entry name" value="HD_domain"/>
</dbReference>
<dbReference type="Pfam" id="PF01966">
    <property type="entry name" value="HD"/>
    <property type="match status" value="1"/>
</dbReference>
<proteinExistence type="predicted"/>
<dbReference type="GO" id="GO:0016787">
    <property type="term" value="F:hydrolase activity"/>
    <property type="evidence" value="ECO:0007669"/>
    <property type="project" value="UniProtKB-KW"/>
</dbReference>
<dbReference type="PROSITE" id="PS51643">
    <property type="entry name" value="HD_CAS3"/>
    <property type="match status" value="1"/>
</dbReference>
<gene>
    <name evidence="3" type="ORF">S01H1_43441</name>
</gene>
<feature type="non-terminal residue" evidence="3">
    <location>
        <position position="1"/>
    </location>
</feature>
<dbReference type="PANTHER" id="PTHR37294:SF1">
    <property type="entry name" value="3'-5' EXORIBONUCLEASE YHAM"/>
    <property type="match status" value="1"/>
</dbReference>
<comment type="caution">
    <text evidence="3">The sequence shown here is derived from an EMBL/GenBank/DDBJ whole genome shotgun (WGS) entry which is preliminary data.</text>
</comment>
<evidence type="ECO:0000259" key="2">
    <source>
        <dbReference type="PROSITE" id="PS51643"/>
    </source>
</evidence>
<accession>X0VIC3</accession>
<reference evidence="3" key="1">
    <citation type="journal article" date="2014" name="Front. Microbiol.">
        <title>High frequency of phylogenetically diverse reductive dehalogenase-homologous genes in deep subseafloor sedimentary metagenomes.</title>
        <authorList>
            <person name="Kawai M."/>
            <person name="Futagami T."/>
            <person name="Toyoda A."/>
            <person name="Takaki Y."/>
            <person name="Nishi S."/>
            <person name="Hori S."/>
            <person name="Arai W."/>
            <person name="Tsubouchi T."/>
            <person name="Morono Y."/>
            <person name="Uchiyama I."/>
            <person name="Ito T."/>
            <person name="Fujiyama A."/>
            <person name="Inagaki F."/>
            <person name="Takami H."/>
        </authorList>
    </citation>
    <scope>NUCLEOTIDE SEQUENCE</scope>
    <source>
        <strain evidence="3">Expedition CK06-06</strain>
    </source>
</reference>
<dbReference type="InterPro" id="IPR050798">
    <property type="entry name" value="YhaM_exoribonuc/phosphodiest"/>
</dbReference>
<dbReference type="InterPro" id="IPR006483">
    <property type="entry name" value="CRISPR-assoc_Cas3_HD"/>
</dbReference>
<dbReference type="Gene3D" id="1.10.3210.10">
    <property type="entry name" value="Hypothetical protein af1432"/>
    <property type="match status" value="1"/>
</dbReference>
<evidence type="ECO:0000256" key="1">
    <source>
        <dbReference type="ARBA" id="ARBA00022801"/>
    </source>
</evidence>
<name>X0VIC3_9ZZZZ</name>
<dbReference type="SUPFAM" id="SSF109604">
    <property type="entry name" value="HD-domain/PDEase-like"/>
    <property type="match status" value="1"/>
</dbReference>
<evidence type="ECO:0000313" key="3">
    <source>
        <dbReference type="EMBL" id="GAG00316.1"/>
    </source>
</evidence>
<feature type="domain" description="HD Cas3-type" evidence="2">
    <location>
        <begin position="34"/>
        <end position="208"/>
    </location>
</feature>
<protein>
    <recommendedName>
        <fullName evidence="2">HD Cas3-type domain-containing protein</fullName>
    </recommendedName>
</protein>
<sequence length="208" mass="23427">NIKSEPLLLLIKQFIQDEALMEQFRRAPAAAQLHHAYLGGLLEHTLNVLELALLVIPRYPRVSLDLVLAGTFLHDIGKTAELTYDTSFGYTDSGQLVGHITLAAVWIQEKAKQAEAETGQPIPKELLAMLQHVVLSHHGSHEFGSPKLPAFPEAIAVHYLDNIDAKLHLYLREIDADPDEQSHWTQFQRSLDTRIYKVRLQDAADNKK</sequence>
<dbReference type="SMART" id="SM00471">
    <property type="entry name" value="HDc"/>
    <property type="match status" value="1"/>
</dbReference>